<name>A0A518ANH7_9BACT</name>
<reference evidence="1 2" key="1">
    <citation type="submission" date="2019-02" db="EMBL/GenBank/DDBJ databases">
        <title>Deep-cultivation of Planctomycetes and their phenomic and genomic characterization uncovers novel biology.</title>
        <authorList>
            <person name="Wiegand S."/>
            <person name="Jogler M."/>
            <person name="Boedeker C."/>
            <person name="Pinto D."/>
            <person name="Vollmers J."/>
            <person name="Rivas-Marin E."/>
            <person name="Kohn T."/>
            <person name="Peeters S.H."/>
            <person name="Heuer A."/>
            <person name="Rast P."/>
            <person name="Oberbeckmann S."/>
            <person name="Bunk B."/>
            <person name="Jeske O."/>
            <person name="Meyerdierks A."/>
            <person name="Storesund J.E."/>
            <person name="Kallscheuer N."/>
            <person name="Luecker S."/>
            <person name="Lage O.M."/>
            <person name="Pohl T."/>
            <person name="Merkel B.J."/>
            <person name="Hornburger P."/>
            <person name="Mueller R.-W."/>
            <person name="Bruemmer F."/>
            <person name="Labrenz M."/>
            <person name="Spormann A.M."/>
            <person name="Op den Camp H."/>
            <person name="Overmann J."/>
            <person name="Amann R."/>
            <person name="Jetten M.S.M."/>
            <person name="Mascher T."/>
            <person name="Medema M.H."/>
            <person name="Devos D.P."/>
            <person name="Kaster A.-K."/>
            <person name="Ovreas L."/>
            <person name="Rohde M."/>
            <person name="Galperin M.Y."/>
            <person name="Jogler C."/>
        </authorList>
    </citation>
    <scope>NUCLEOTIDE SEQUENCE [LARGE SCALE GENOMIC DNA]</scope>
    <source>
        <strain evidence="1 2">Pan181</strain>
    </source>
</reference>
<organism evidence="1 2">
    <name type="scientific">Aeoliella mucimassa</name>
    <dbReference type="NCBI Taxonomy" id="2527972"/>
    <lineage>
        <taxon>Bacteria</taxon>
        <taxon>Pseudomonadati</taxon>
        <taxon>Planctomycetota</taxon>
        <taxon>Planctomycetia</taxon>
        <taxon>Pirellulales</taxon>
        <taxon>Lacipirellulaceae</taxon>
        <taxon>Aeoliella</taxon>
    </lineage>
</organism>
<accession>A0A518ANH7</accession>
<dbReference type="Pfam" id="PF02353">
    <property type="entry name" value="CMAS"/>
    <property type="match status" value="1"/>
</dbReference>
<dbReference type="OrthoDB" id="9782855at2"/>
<dbReference type="FunFam" id="3.40.50.150:FF:000554">
    <property type="entry name" value="Cation-transporting ATPase"/>
    <property type="match status" value="1"/>
</dbReference>
<evidence type="ECO:0000313" key="1">
    <source>
        <dbReference type="EMBL" id="QDU56285.1"/>
    </source>
</evidence>
<dbReference type="GO" id="GO:0032259">
    <property type="term" value="P:methylation"/>
    <property type="evidence" value="ECO:0007669"/>
    <property type="project" value="UniProtKB-KW"/>
</dbReference>
<dbReference type="Proteomes" id="UP000315750">
    <property type="component" value="Chromosome"/>
</dbReference>
<keyword evidence="2" id="KW-1185">Reference proteome</keyword>
<evidence type="ECO:0000313" key="2">
    <source>
        <dbReference type="Proteomes" id="UP000315750"/>
    </source>
</evidence>
<dbReference type="AlphaFoldDB" id="A0A518ANH7"/>
<dbReference type="RefSeq" id="WP_145247050.1">
    <property type="nucleotide sequence ID" value="NZ_CP036278.1"/>
</dbReference>
<dbReference type="PANTHER" id="PTHR43832:SF1">
    <property type="entry name" value="S-ADENOSYL-L-METHIONINE-DEPENDENT METHYLTRANSFERASES SUPERFAMILY PROTEIN"/>
    <property type="match status" value="1"/>
</dbReference>
<dbReference type="CDD" id="cd02440">
    <property type="entry name" value="AdoMet_MTases"/>
    <property type="match status" value="1"/>
</dbReference>
<dbReference type="EC" id="2.1.1.79" evidence="1"/>
<dbReference type="SUPFAM" id="SSF53335">
    <property type="entry name" value="S-adenosyl-L-methionine-dependent methyltransferases"/>
    <property type="match status" value="1"/>
</dbReference>
<keyword evidence="1" id="KW-0489">Methyltransferase</keyword>
<dbReference type="InterPro" id="IPR029063">
    <property type="entry name" value="SAM-dependent_MTases_sf"/>
</dbReference>
<keyword evidence="1" id="KW-0808">Transferase</keyword>
<dbReference type="EMBL" id="CP036278">
    <property type="protein sequence ID" value="QDU56285.1"/>
    <property type="molecule type" value="Genomic_DNA"/>
</dbReference>
<dbReference type="KEGG" id="amuc:Pan181_24940"/>
<dbReference type="PANTHER" id="PTHR43832">
    <property type="match status" value="1"/>
</dbReference>
<sequence>MLTTLAEKRYLPDRAIRYGMRRLLAERLRKSRLAEESTADFAKWLREVDEVAVATDQANSQHYEVPTEFFETVLGPHLKYSCGYWDSPEVSLGESEAAMLSLTCQRARLVDGQQVLELGCGWGSLSLWMAEHYPASQITAMSNSATQREYILQQAEERGLNNLVVHTANIASFEPPGTYDRVVSVEMFEHVRNYQNLLSRIRSWLNPGGQLFVHIFCHRQFAYPFEVDAEQGSDAQNWMTQHFFTGGVMPSYDLLREFADHMVVDDSWWIDGRHYARTCETWLKQLDVNHSKAKAALAEGDNPAPVTVQLQRWRMFFMACAELFSYDAGRQWGVGHYLLKPRG</sequence>
<gene>
    <name evidence="1" type="primary">cfa_2</name>
    <name evidence="1" type="ORF">Pan181_24940</name>
</gene>
<dbReference type="Gene3D" id="3.40.50.150">
    <property type="entry name" value="Vaccinia Virus protein VP39"/>
    <property type="match status" value="1"/>
</dbReference>
<dbReference type="GO" id="GO:0008825">
    <property type="term" value="F:cyclopropane-fatty-acyl-phospholipid synthase activity"/>
    <property type="evidence" value="ECO:0007669"/>
    <property type="project" value="UniProtKB-EC"/>
</dbReference>
<proteinExistence type="predicted"/>
<protein>
    <submittedName>
        <fullName evidence="1">Cyclopropane-fatty-acyl-phospholipid synthase</fullName>
        <ecNumber evidence="1">2.1.1.79</ecNumber>
    </submittedName>
</protein>